<gene>
    <name evidence="1" type="ORF">B0H17DRAFT_908206</name>
</gene>
<dbReference type="EMBL" id="JARKIE010000118">
    <property type="protein sequence ID" value="KAJ7681428.1"/>
    <property type="molecule type" value="Genomic_DNA"/>
</dbReference>
<evidence type="ECO:0000313" key="2">
    <source>
        <dbReference type="Proteomes" id="UP001221757"/>
    </source>
</evidence>
<feature type="non-terminal residue" evidence="1">
    <location>
        <position position="74"/>
    </location>
</feature>
<protein>
    <submittedName>
        <fullName evidence="1">Uncharacterized protein</fullName>
    </submittedName>
</protein>
<evidence type="ECO:0000313" key="1">
    <source>
        <dbReference type="EMBL" id="KAJ7681428.1"/>
    </source>
</evidence>
<organism evidence="1 2">
    <name type="scientific">Mycena rosella</name>
    <name type="common">Pink bonnet</name>
    <name type="synonym">Agaricus rosellus</name>
    <dbReference type="NCBI Taxonomy" id="1033263"/>
    <lineage>
        <taxon>Eukaryota</taxon>
        <taxon>Fungi</taxon>
        <taxon>Dikarya</taxon>
        <taxon>Basidiomycota</taxon>
        <taxon>Agaricomycotina</taxon>
        <taxon>Agaricomycetes</taxon>
        <taxon>Agaricomycetidae</taxon>
        <taxon>Agaricales</taxon>
        <taxon>Marasmiineae</taxon>
        <taxon>Mycenaceae</taxon>
        <taxon>Mycena</taxon>
    </lineage>
</organism>
<feature type="non-terminal residue" evidence="1">
    <location>
        <position position="1"/>
    </location>
</feature>
<dbReference type="Proteomes" id="UP001221757">
    <property type="component" value="Unassembled WGS sequence"/>
</dbReference>
<keyword evidence="2" id="KW-1185">Reference proteome</keyword>
<comment type="caution">
    <text evidence="1">The sequence shown here is derived from an EMBL/GenBank/DDBJ whole genome shotgun (WGS) entry which is preliminary data.</text>
</comment>
<sequence>DVPPIMLIDINHDRLRFDEELAFDCNGSLVRMKLGGIVYGGQVHFTSRFIDINGTIRFHDGISTGRNCIPETNL</sequence>
<accession>A0AAD7G9M7</accession>
<dbReference type="AlphaFoldDB" id="A0AAD7G9M7"/>
<reference evidence="1" key="1">
    <citation type="submission" date="2023-03" db="EMBL/GenBank/DDBJ databases">
        <title>Massive genome expansion in bonnet fungi (Mycena s.s.) driven by repeated elements and novel gene families across ecological guilds.</title>
        <authorList>
            <consortium name="Lawrence Berkeley National Laboratory"/>
            <person name="Harder C.B."/>
            <person name="Miyauchi S."/>
            <person name="Viragh M."/>
            <person name="Kuo A."/>
            <person name="Thoen E."/>
            <person name="Andreopoulos B."/>
            <person name="Lu D."/>
            <person name="Skrede I."/>
            <person name="Drula E."/>
            <person name="Henrissat B."/>
            <person name="Morin E."/>
            <person name="Kohler A."/>
            <person name="Barry K."/>
            <person name="LaButti K."/>
            <person name="Morin E."/>
            <person name="Salamov A."/>
            <person name="Lipzen A."/>
            <person name="Mereny Z."/>
            <person name="Hegedus B."/>
            <person name="Baldrian P."/>
            <person name="Stursova M."/>
            <person name="Weitz H."/>
            <person name="Taylor A."/>
            <person name="Grigoriev I.V."/>
            <person name="Nagy L.G."/>
            <person name="Martin F."/>
            <person name="Kauserud H."/>
        </authorList>
    </citation>
    <scope>NUCLEOTIDE SEQUENCE</scope>
    <source>
        <strain evidence="1">CBHHK067</strain>
    </source>
</reference>
<name>A0AAD7G9M7_MYCRO</name>
<proteinExistence type="predicted"/>